<keyword evidence="2" id="KW-0472">Membrane</keyword>
<dbReference type="EMBL" id="SJPG01000001">
    <property type="protein sequence ID" value="TWT61419.1"/>
    <property type="molecule type" value="Genomic_DNA"/>
</dbReference>
<name>A0A5C5XFJ1_9PLAN</name>
<evidence type="ECO:0000259" key="3">
    <source>
        <dbReference type="Pfam" id="PF04909"/>
    </source>
</evidence>
<dbReference type="PANTHER" id="PTHR43569">
    <property type="entry name" value="AMIDOHYDROLASE"/>
    <property type="match status" value="1"/>
</dbReference>
<dbReference type="PANTHER" id="PTHR43569:SF2">
    <property type="entry name" value="AMIDOHYDROLASE-RELATED DOMAIN-CONTAINING PROTEIN"/>
    <property type="match status" value="1"/>
</dbReference>
<comment type="caution">
    <text evidence="4">The sequence shown here is derived from an EMBL/GenBank/DDBJ whole genome shotgun (WGS) entry which is preliminary data.</text>
</comment>
<keyword evidence="5" id="KW-1185">Reference proteome</keyword>
<keyword evidence="2" id="KW-1133">Transmembrane helix</keyword>
<keyword evidence="4" id="KW-0378">Hydrolase</keyword>
<accession>A0A5C5XFJ1</accession>
<feature type="domain" description="Amidohydrolase-related" evidence="3">
    <location>
        <begin position="36"/>
        <end position="309"/>
    </location>
</feature>
<keyword evidence="2" id="KW-0812">Transmembrane</keyword>
<dbReference type="Pfam" id="PF04909">
    <property type="entry name" value="Amidohydro_2"/>
    <property type="match status" value="1"/>
</dbReference>
<dbReference type="Proteomes" id="UP000316095">
    <property type="component" value="Unassembled WGS sequence"/>
</dbReference>
<dbReference type="SUPFAM" id="SSF51556">
    <property type="entry name" value="Metallo-dependent hydrolases"/>
    <property type="match status" value="1"/>
</dbReference>
<evidence type="ECO:0000256" key="1">
    <source>
        <dbReference type="ARBA" id="ARBA00038310"/>
    </source>
</evidence>
<dbReference type="InterPro" id="IPR032466">
    <property type="entry name" value="Metal_Hydrolase"/>
</dbReference>
<evidence type="ECO:0000313" key="4">
    <source>
        <dbReference type="EMBL" id="TWT61419.1"/>
    </source>
</evidence>
<dbReference type="AlphaFoldDB" id="A0A5C5XFJ1"/>
<reference evidence="4 5" key="1">
    <citation type="submission" date="2019-02" db="EMBL/GenBank/DDBJ databases">
        <title>Deep-cultivation of Planctomycetes and their phenomic and genomic characterization uncovers novel biology.</title>
        <authorList>
            <person name="Wiegand S."/>
            <person name="Jogler M."/>
            <person name="Boedeker C."/>
            <person name="Pinto D."/>
            <person name="Vollmers J."/>
            <person name="Rivas-Marin E."/>
            <person name="Kohn T."/>
            <person name="Peeters S.H."/>
            <person name="Heuer A."/>
            <person name="Rast P."/>
            <person name="Oberbeckmann S."/>
            <person name="Bunk B."/>
            <person name="Jeske O."/>
            <person name="Meyerdierks A."/>
            <person name="Storesund J.E."/>
            <person name="Kallscheuer N."/>
            <person name="Luecker S."/>
            <person name="Lage O.M."/>
            <person name="Pohl T."/>
            <person name="Merkel B.J."/>
            <person name="Hornburger P."/>
            <person name="Mueller R.-W."/>
            <person name="Bruemmer F."/>
            <person name="Labrenz M."/>
            <person name="Spormann A.M."/>
            <person name="Op Den Camp H."/>
            <person name="Overmann J."/>
            <person name="Amann R."/>
            <person name="Jetten M.S.M."/>
            <person name="Mascher T."/>
            <person name="Medema M.H."/>
            <person name="Devos D.P."/>
            <person name="Kaster A.-K."/>
            <person name="Ovreas L."/>
            <person name="Rohde M."/>
            <person name="Galperin M.Y."/>
            <person name="Jogler C."/>
        </authorList>
    </citation>
    <scope>NUCLEOTIDE SEQUENCE [LARGE SCALE GENOMIC DNA]</scope>
    <source>
        <strain evidence="4 5">Pan54</strain>
    </source>
</reference>
<dbReference type="InterPro" id="IPR052350">
    <property type="entry name" value="Metallo-dep_Lactonases"/>
</dbReference>
<dbReference type="InterPro" id="IPR006680">
    <property type="entry name" value="Amidohydro-rel"/>
</dbReference>
<dbReference type="GO" id="GO:0016787">
    <property type="term" value="F:hydrolase activity"/>
    <property type="evidence" value="ECO:0007669"/>
    <property type="project" value="UniProtKB-KW"/>
</dbReference>
<evidence type="ECO:0000256" key="2">
    <source>
        <dbReference type="SAM" id="Phobius"/>
    </source>
</evidence>
<dbReference type="OrthoDB" id="5450317at2"/>
<evidence type="ECO:0000313" key="5">
    <source>
        <dbReference type="Proteomes" id="UP000316095"/>
    </source>
</evidence>
<feature type="transmembrane region" description="Helical" evidence="2">
    <location>
        <begin position="6"/>
        <end position="24"/>
    </location>
</feature>
<gene>
    <name evidence="4" type="ORF">Pan54_21550</name>
</gene>
<dbReference type="RefSeq" id="WP_146503414.1">
    <property type="nucleotide sequence ID" value="NZ_SJPG01000001.1"/>
</dbReference>
<dbReference type="Gene3D" id="3.20.20.140">
    <property type="entry name" value="Metal-dependent hydrolases"/>
    <property type="match status" value="1"/>
</dbReference>
<sequence>MKETHRYWFVCILSGMLFISADFMRADDKQTGIDIIDCHTHFYDPTRPEGIPWPPENSSLYRTVLPQHLRELKKYQPVTGTVIVEAVNRLEDNTWLLNLAKDDPFIVGIVGRLDPGTPEFAQHVSELAKNPLFRGIRVSVQQVKAMLEQGTLKDFQLLVDLDLSLDVNGGPETPQVIADLAEKVPNLRIVLNHIGNVKITTEAPPSDWQSGIQSAAKHPNVYCKVSALVEGAARDGNKPSESLEFYRPYIDVVWNAFGNDHVIYGSNWPVSERAADYETLQRIVMEYATEKGKEATKKFCSLNAKKAYKWVEREGRR</sequence>
<protein>
    <submittedName>
        <fullName evidence="4">Amidohydrolase</fullName>
    </submittedName>
</protein>
<organism evidence="4 5">
    <name type="scientific">Rubinisphaera italica</name>
    <dbReference type="NCBI Taxonomy" id="2527969"/>
    <lineage>
        <taxon>Bacteria</taxon>
        <taxon>Pseudomonadati</taxon>
        <taxon>Planctomycetota</taxon>
        <taxon>Planctomycetia</taxon>
        <taxon>Planctomycetales</taxon>
        <taxon>Planctomycetaceae</taxon>
        <taxon>Rubinisphaera</taxon>
    </lineage>
</organism>
<proteinExistence type="inferred from homology"/>
<comment type="similarity">
    <text evidence="1">Belongs to the metallo-dependent hydrolases superfamily.</text>
</comment>